<dbReference type="PANTHER" id="PTHR33332">
    <property type="entry name" value="REVERSE TRANSCRIPTASE DOMAIN-CONTAINING PROTEIN"/>
    <property type="match status" value="1"/>
</dbReference>
<dbReference type="AlphaFoldDB" id="A0AAN7S9L9"/>
<evidence type="ECO:0000313" key="1">
    <source>
        <dbReference type="EMBL" id="KAK4823756.1"/>
    </source>
</evidence>
<gene>
    <name evidence="1" type="ORF">QYF61_006052</name>
</gene>
<proteinExistence type="predicted"/>
<dbReference type="EMBL" id="JAUNZN010000003">
    <property type="protein sequence ID" value="KAK4823756.1"/>
    <property type="molecule type" value="Genomic_DNA"/>
</dbReference>
<reference evidence="1 2" key="1">
    <citation type="journal article" date="2023" name="J. Hered.">
        <title>Chromosome-level genome of the wood stork (Mycteria americana) provides insight into avian chromosome evolution.</title>
        <authorList>
            <person name="Flamio R. Jr."/>
            <person name="Ramstad K.M."/>
        </authorList>
    </citation>
    <scope>NUCLEOTIDE SEQUENCE [LARGE SCALE GENOMIC DNA]</scope>
    <source>
        <strain evidence="1">JAX WOST 10</strain>
    </source>
</reference>
<dbReference type="Proteomes" id="UP001333110">
    <property type="component" value="Unassembled WGS sequence"/>
</dbReference>
<name>A0AAN7S9L9_MYCAM</name>
<comment type="caution">
    <text evidence="1">The sequence shown here is derived from an EMBL/GenBank/DDBJ whole genome shotgun (WGS) entry which is preliminary data.</text>
</comment>
<keyword evidence="2" id="KW-1185">Reference proteome</keyword>
<evidence type="ECO:0000313" key="2">
    <source>
        <dbReference type="Proteomes" id="UP001333110"/>
    </source>
</evidence>
<evidence type="ECO:0008006" key="3">
    <source>
        <dbReference type="Google" id="ProtNLM"/>
    </source>
</evidence>
<sequence>MVQGNPKHRYRLGREWIESSPEEKDLRVLVDEKLNMSRQCVLAAQKANHILGCIRRSTTSRLREVILPLCSHETWSTALSSGDPNIRRTWTCWIERRATKMIRGLEHLCYEDRLRELGLFSLEKRRLWGHLIAAFQYVTGAYKKLYMLSMTPYAKRANCIPGCIKHSIASLLRKVIVPVYTALVRPHLKYCVQFWAPQYKKDTRLLECVQRRVTKMVKGLKGKTYEEWLSDRTRGKGMKLHQGKFRLDIRKRFFTERVVGHWNRLLREVATAPSLSEFKERLDDAFSHMV</sequence>
<organism evidence="1 2">
    <name type="scientific">Mycteria americana</name>
    <name type="common">Wood stork</name>
    <dbReference type="NCBI Taxonomy" id="33587"/>
    <lineage>
        <taxon>Eukaryota</taxon>
        <taxon>Metazoa</taxon>
        <taxon>Chordata</taxon>
        <taxon>Craniata</taxon>
        <taxon>Vertebrata</taxon>
        <taxon>Euteleostomi</taxon>
        <taxon>Archelosauria</taxon>
        <taxon>Archosauria</taxon>
        <taxon>Dinosauria</taxon>
        <taxon>Saurischia</taxon>
        <taxon>Theropoda</taxon>
        <taxon>Coelurosauria</taxon>
        <taxon>Aves</taxon>
        <taxon>Neognathae</taxon>
        <taxon>Neoaves</taxon>
        <taxon>Aequornithes</taxon>
        <taxon>Ciconiiformes</taxon>
        <taxon>Ciconiidae</taxon>
        <taxon>Mycteria</taxon>
    </lineage>
</organism>
<protein>
    <recommendedName>
        <fullName evidence="3">Reverse transcriptase</fullName>
    </recommendedName>
</protein>
<accession>A0AAN7S9L9</accession>